<dbReference type="InterPro" id="IPR036249">
    <property type="entry name" value="Thioredoxin-like_sf"/>
</dbReference>
<name>A0AAV5RE68_PICKL</name>
<reference evidence="2 3" key="1">
    <citation type="journal article" date="2023" name="Elife">
        <title>Identification of key yeast species and microbe-microbe interactions impacting larval growth of Drosophila in the wild.</title>
        <authorList>
            <person name="Mure A."/>
            <person name="Sugiura Y."/>
            <person name="Maeda R."/>
            <person name="Honda K."/>
            <person name="Sakurai N."/>
            <person name="Takahashi Y."/>
            <person name="Watada M."/>
            <person name="Katoh T."/>
            <person name="Gotoh A."/>
            <person name="Gotoh Y."/>
            <person name="Taniguchi I."/>
            <person name="Nakamura K."/>
            <person name="Hayashi T."/>
            <person name="Katayama T."/>
            <person name="Uemura T."/>
            <person name="Hattori Y."/>
        </authorList>
    </citation>
    <scope>NUCLEOTIDE SEQUENCE [LARGE SCALE GENOMIC DNA]</scope>
    <source>
        <strain evidence="2 3">PK-24</strain>
    </source>
</reference>
<keyword evidence="1" id="KW-0249">Electron transport</keyword>
<dbReference type="Proteomes" id="UP001378960">
    <property type="component" value="Unassembled WGS sequence"/>
</dbReference>
<dbReference type="PANTHER" id="PTHR33558">
    <property type="entry name" value="GLUTAREDOXIN-LIKE PROTEIN C5ORF63 HOMOLOG"/>
    <property type="match status" value="1"/>
</dbReference>
<gene>
    <name evidence="2" type="ORF">DAPK24_054940</name>
</gene>
<evidence type="ECO:0000313" key="2">
    <source>
        <dbReference type="EMBL" id="GMM48896.1"/>
    </source>
</evidence>
<sequence length="129" mass="15403">MFAIAIRIPVQCLKSKLSSRTSIIQIKRTYTTDKSTITRLKFFTKPECMLCYEANTVLESALDNIDEKMRKNIKDVEYVDIYLPENKEWFDCYRYDIPVLHVERDGYKKVVFMHKFDDEELMEELGQEL</sequence>
<dbReference type="Pfam" id="PF05768">
    <property type="entry name" value="Glrx-like"/>
    <property type="match status" value="1"/>
</dbReference>
<dbReference type="InterPro" id="IPR052565">
    <property type="entry name" value="Glutaredoxin-like_YDR286C"/>
</dbReference>
<accession>A0AAV5RE68</accession>
<comment type="similarity">
    <text evidence="1">Belongs to the glutaredoxin family.</text>
</comment>
<proteinExistence type="inferred from homology"/>
<dbReference type="InterPro" id="IPR008554">
    <property type="entry name" value="Glutaredoxin-like"/>
</dbReference>
<dbReference type="PANTHER" id="PTHR33558:SF1">
    <property type="entry name" value="GLUTAREDOXIN-LIKE PROTEIN C5ORF63 HOMOLOG"/>
    <property type="match status" value="1"/>
</dbReference>
<evidence type="ECO:0000313" key="3">
    <source>
        <dbReference type="Proteomes" id="UP001378960"/>
    </source>
</evidence>
<keyword evidence="1" id="KW-0813">Transport</keyword>
<dbReference type="SUPFAM" id="SSF52833">
    <property type="entry name" value="Thioredoxin-like"/>
    <property type="match status" value="1"/>
</dbReference>
<dbReference type="EMBL" id="BTGB01000009">
    <property type="protein sequence ID" value="GMM48896.1"/>
    <property type="molecule type" value="Genomic_DNA"/>
</dbReference>
<protein>
    <recommendedName>
        <fullName evidence="1">Glutaredoxin-like protein</fullName>
    </recommendedName>
</protein>
<dbReference type="AlphaFoldDB" id="A0AAV5RE68"/>
<dbReference type="Gene3D" id="3.40.30.10">
    <property type="entry name" value="Glutaredoxin"/>
    <property type="match status" value="1"/>
</dbReference>
<evidence type="ECO:0000256" key="1">
    <source>
        <dbReference type="RuleBase" id="RU363082"/>
    </source>
</evidence>
<keyword evidence="3" id="KW-1185">Reference proteome</keyword>
<comment type="caution">
    <text evidence="2">The sequence shown here is derived from an EMBL/GenBank/DDBJ whole genome shotgun (WGS) entry which is preliminary data.</text>
</comment>
<organism evidence="2 3">
    <name type="scientific">Pichia kluyveri</name>
    <name type="common">Yeast</name>
    <dbReference type="NCBI Taxonomy" id="36015"/>
    <lineage>
        <taxon>Eukaryota</taxon>
        <taxon>Fungi</taxon>
        <taxon>Dikarya</taxon>
        <taxon>Ascomycota</taxon>
        <taxon>Saccharomycotina</taxon>
        <taxon>Pichiomycetes</taxon>
        <taxon>Pichiales</taxon>
        <taxon>Pichiaceae</taxon>
        <taxon>Pichia</taxon>
    </lineage>
</organism>